<gene>
    <name evidence="1" type="ORF">S06H3_13247</name>
</gene>
<evidence type="ECO:0000313" key="1">
    <source>
        <dbReference type="EMBL" id="GAI13263.1"/>
    </source>
</evidence>
<organism evidence="1">
    <name type="scientific">marine sediment metagenome</name>
    <dbReference type="NCBI Taxonomy" id="412755"/>
    <lineage>
        <taxon>unclassified sequences</taxon>
        <taxon>metagenomes</taxon>
        <taxon>ecological metagenomes</taxon>
    </lineage>
</organism>
<dbReference type="EMBL" id="BARV01006464">
    <property type="protein sequence ID" value="GAI13263.1"/>
    <property type="molecule type" value="Genomic_DNA"/>
</dbReference>
<proteinExistence type="predicted"/>
<accession>X1L2R3</accession>
<name>X1L2R3_9ZZZZ</name>
<comment type="caution">
    <text evidence="1">The sequence shown here is derived from an EMBL/GenBank/DDBJ whole genome shotgun (WGS) entry which is preliminary data.</text>
</comment>
<dbReference type="AlphaFoldDB" id="X1L2R3"/>
<reference evidence="1" key="1">
    <citation type="journal article" date="2014" name="Front. Microbiol.">
        <title>High frequency of phylogenetically diverse reductive dehalogenase-homologous genes in deep subseafloor sedimentary metagenomes.</title>
        <authorList>
            <person name="Kawai M."/>
            <person name="Futagami T."/>
            <person name="Toyoda A."/>
            <person name="Takaki Y."/>
            <person name="Nishi S."/>
            <person name="Hori S."/>
            <person name="Arai W."/>
            <person name="Tsubouchi T."/>
            <person name="Morono Y."/>
            <person name="Uchiyama I."/>
            <person name="Ito T."/>
            <person name="Fujiyama A."/>
            <person name="Inagaki F."/>
            <person name="Takami H."/>
        </authorList>
    </citation>
    <scope>NUCLEOTIDE SEQUENCE</scope>
    <source>
        <strain evidence="1">Expedition CK06-06</strain>
    </source>
</reference>
<sequence length="66" mass="8094">MIYIEVIELGKKKLILRDVFDEYRRNRESLGMELITDWGKNRIEVDFPKNPNPKPWLTRKWYEAIK</sequence>
<protein>
    <submittedName>
        <fullName evidence="1">Uncharacterized protein</fullName>
    </submittedName>
</protein>